<reference evidence="1 2" key="1">
    <citation type="journal article" date="2013" name="Genome Announc.">
        <title>Complete Genome Sequence of Elephant Endotheliotropic Herpesvirus 1A.</title>
        <authorList>
            <person name="Ling P.D."/>
            <person name="Reid J.G."/>
            <person name="Qin X."/>
            <person name="Muzny D.M."/>
            <person name="Gibbs R."/>
            <person name="Petrosino J."/>
            <person name="Peng R."/>
            <person name="Zong J.C."/>
            <person name="Heaggans S.Y."/>
            <person name="Hayward G.S."/>
        </authorList>
    </citation>
    <scope>NUCLEOTIDE SEQUENCE [LARGE SCALE GENOMIC DNA]</scope>
    <source>
        <strain evidence="1">Kimba NAP23</strain>
    </source>
</reference>
<sequence length="224" mass="25988">MDVKHVVVFCVLLIPHVFGENSNSTWHTPANRTVCQRWQDLVLSTLDELPQSRRRKRDTTDCLESIDFNKLSGHYGIGGAPGRRKRSDNDGYDHKCLSKSIMKCLFYIDNEHFFSNDTHIFGNITVNMTYIRTNLTDNLSLGLNISNMVVPLLHADNINHTYFKERNNTWPWCVPDIPGKKLNIRWWDTLIPPTWFINATSISVSAFGFEFIETDNVTKFVYER</sequence>
<evidence type="ECO:0000313" key="2">
    <source>
        <dbReference type="Proteomes" id="UP000157603"/>
    </source>
</evidence>
<proteinExistence type="predicted"/>
<organism evidence="1 2">
    <name type="scientific">Elephant endotheliotropic herpesvirus 1A</name>
    <dbReference type="NCBI Taxonomy" id="759753"/>
    <lineage>
        <taxon>Viruses</taxon>
        <taxon>Duplodnaviria</taxon>
        <taxon>Heunggongvirae</taxon>
        <taxon>Peploviricota</taxon>
        <taxon>Herviviricetes</taxon>
        <taxon>Herpesvirales</taxon>
        <taxon>Orthoherpesviridae</taxon>
        <taxon>Betaherpesvirinae</taxon>
        <taxon>Proboscivirus</taxon>
        <taxon>Proboscivirus elephantidbeta1</taxon>
        <taxon>Elephantid herpesvirus 1</taxon>
    </lineage>
</organism>
<protein>
    <submittedName>
        <fullName evidence="1">Protein E31</fullName>
    </submittedName>
</protein>
<evidence type="ECO:0000313" key="1">
    <source>
        <dbReference type="EMBL" id="AGG16053.2"/>
    </source>
</evidence>
<dbReference type="EMBL" id="KC618527">
    <property type="protein sequence ID" value="AGG16053.2"/>
    <property type="molecule type" value="Genomic_DNA"/>
</dbReference>
<name>M1QLB0_ELHV1</name>
<accession>M1QLB0</accession>
<dbReference type="Proteomes" id="UP000157603">
    <property type="component" value="Segment"/>
</dbReference>
<gene>
    <name evidence="1" type="primary">E31</name>
</gene>